<proteinExistence type="predicted"/>
<evidence type="ECO:0000313" key="1">
    <source>
        <dbReference type="EMBL" id="CAD2220593.1"/>
    </source>
</evidence>
<dbReference type="Proteomes" id="UP000515908">
    <property type="component" value="Chromosome 18"/>
</dbReference>
<keyword evidence="2" id="KW-1185">Reference proteome</keyword>
<organism evidence="1 2">
    <name type="scientific">Angomonas deanei</name>
    <dbReference type="NCBI Taxonomy" id="59799"/>
    <lineage>
        <taxon>Eukaryota</taxon>
        <taxon>Discoba</taxon>
        <taxon>Euglenozoa</taxon>
        <taxon>Kinetoplastea</taxon>
        <taxon>Metakinetoplastina</taxon>
        <taxon>Trypanosomatida</taxon>
        <taxon>Trypanosomatidae</taxon>
        <taxon>Strigomonadinae</taxon>
        <taxon>Angomonas</taxon>
    </lineage>
</organism>
<dbReference type="VEuPathDB" id="TriTrypDB:ADEAN_000811500"/>
<sequence length="106" mass="11631">MTKKHLGRGSAVRRSLGGLKHFYGSGPQRQRGCAVKPTFAGPYSRRDAFCGHYIAGASLESPTVDSIRTYTPQSCTKEVENLYLEVATLISIYCHTAKYLSSLSDL</sequence>
<dbReference type="AlphaFoldDB" id="A0A7G2CPW8"/>
<reference evidence="1 2" key="1">
    <citation type="submission" date="2020-08" db="EMBL/GenBank/DDBJ databases">
        <authorList>
            <person name="Newling K."/>
            <person name="Davey J."/>
            <person name="Forrester S."/>
        </authorList>
    </citation>
    <scope>NUCLEOTIDE SEQUENCE [LARGE SCALE GENOMIC DNA]</scope>
    <source>
        <strain evidence="2">Crithidia deanei Carvalho (ATCC PRA-265)</strain>
    </source>
</reference>
<gene>
    <name evidence="1" type="ORF">ADEAN_000811500</name>
</gene>
<accession>A0A7G2CPW8</accession>
<evidence type="ECO:0000313" key="2">
    <source>
        <dbReference type="Proteomes" id="UP000515908"/>
    </source>
</evidence>
<protein>
    <submittedName>
        <fullName evidence="1">Uncharacterized protein</fullName>
    </submittedName>
</protein>
<name>A0A7G2CPW8_9TRYP</name>
<dbReference type="EMBL" id="LR877162">
    <property type="protein sequence ID" value="CAD2220593.1"/>
    <property type="molecule type" value="Genomic_DNA"/>
</dbReference>